<organism evidence="2 3">
    <name type="scientific">Zoarces viviparus</name>
    <name type="common">Viviparous eelpout</name>
    <name type="synonym">Blennius viviparus</name>
    <dbReference type="NCBI Taxonomy" id="48416"/>
    <lineage>
        <taxon>Eukaryota</taxon>
        <taxon>Metazoa</taxon>
        <taxon>Chordata</taxon>
        <taxon>Craniata</taxon>
        <taxon>Vertebrata</taxon>
        <taxon>Euteleostomi</taxon>
        <taxon>Actinopterygii</taxon>
        <taxon>Neopterygii</taxon>
        <taxon>Teleostei</taxon>
        <taxon>Neoteleostei</taxon>
        <taxon>Acanthomorphata</taxon>
        <taxon>Eupercaria</taxon>
        <taxon>Perciformes</taxon>
        <taxon>Cottioidei</taxon>
        <taxon>Zoarcales</taxon>
        <taxon>Zoarcidae</taxon>
        <taxon>Zoarcinae</taxon>
        <taxon>Zoarces</taxon>
    </lineage>
</organism>
<feature type="region of interest" description="Disordered" evidence="1">
    <location>
        <begin position="1"/>
        <end position="59"/>
    </location>
</feature>
<evidence type="ECO:0000313" key="3">
    <source>
        <dbReference type="Proteomes" id="UP001488805"/>
    </source>
</evidence>
<accession>A0AAW1ECK0</accession>
<comment type="caution">
    <text evidence="2">The sequence shown here is derived from an EMBL/GenBank/DDBJ whole genome shotgun (WGS) entry which is preliminary data.</text>
</comment>
<proteinExistence type="predicted"/>
<reference evidence="2 3" key="1">
    <citation type="journal article" date="2024" name="Genome Biol. Evol.">
        <title>Chromosome-level genome assembly of the viviparous eelpout Zoarces viviparus.</title>
        <authorList>
            <person name="Fuhrmann N."/>
            <person name="Brasseur M.V."/>
            <person name="Bakowski C.E."/>
            <person name="Podsiadlowski L."/>
            <person name="Prost S."/>
            <person name="Krehenwinkel H."/>
            <person name="Mayer C."/>
        </authorList>
    </citation>
    <scope>NUCLEOTIDE SEQUENCE [LARGE SCALE GENOMIC DNA]</scope>
    <source>
        <strain evidence="2">NO-MEL_2022_Ind0_liver</strain>
    </source>
</reference>
<keyword evidence="3" id="KW-1185">Reference proteome</keyword>
<feature type="compositionally biased region" description="Low complexity" evidence="1">
    <location>
        <begin position="1"/>
        <end position="27"/>
    </location>
</feature>
<dbReference type="AlphaFoldDB" id="A0AAW1ECK0"/>
<name>A0AAW1ECK0_ZOAVI</name>
<sequence length="115" mass="11740">MPGAGSAATGAAAAAAVGGATAAGDGTESSRHRHRAQQGEAERPEPGAAPSQGSSGVLGESSTAYFAFGRCGLGKRIKEERTGGRDGERDEYRTIIHLAAPFFCLHEGVPKVPLY</sequence>
<dbReference type="EMBL" id="JBCEZU010000434">
    <property type="protein sequence ID" value="KAK9519540.1"/>
    <property type="molecule type" value="Genomic_DNA"/>
</dbReference>
<evidence type="ECO:0000313" key="2">
    <source>
        <dbReference type="EMBL" id="KAK9519540.1"/>
    </source>
</evidence>
<dbReference type="Proteomes" id="UP001488805">
    <property type="component" value="Unassembled WGS sequence"/>
</dbReference>
<protein>
    <submittedName>
        <fullName evidence="2">Uncharacterized protein</fullName>
    </submittedName>
</protein>
<gene>
    <name evidence="2" type="ORF">VZT92_022264</name>
</gene>
<evidence type="ECO:0000256" key="1">
    <source>
        <dbReference type="SAM" id="MobiDB-lite"/>
    </source>
</evidence>